<proteinExistence type="predicted"/>
<keyword evidence="6 13" id="KW-0812">Transmembrane</keyword>
<dbReference type="SMART" id="SM00387">
    <property type="entry name" value="HATPase_c"/>
    <property type="match status" value="1"/>
</dbReference>
<evidence type="ECO:0000256" key="10">
    <source>
        <dbReference type="ARBA" id="ARBA00022989"/>
    </source>
</evidence>
<evidence type="ECO:0000256" key="13">
    <source>
        <dbReference type="SAM" id="Phobius"/>
    </source>
</evidence>
<keyword evidence="10 13" id="KW-1133">Transmembrane helix</keyword>
<dbReference type="Gene3D" id="3.30.565.10">
    <property type="entry name" value="Histidine kinase-like ATPase, C-terminal domain"/>
    <property type="match status" value="1"/>
</dbReference>
<evidence type="ECO:0000256" key="12">
    <source>
        <dbReference type="ARBA" id="ARBA00023136"/>
    </source>
</evidence>
<feature type="domain" description="Histidine kinase" evidence="14">
    <location>
        <begin position="117"/>
        <end position="333"/>
    </location>
</feature>
<evidence type="ECO:0000256" key="7">
    <source>
        <dbReference type="ARBA" id="ARBA00022741"/>
    </source>
</evidence>
<keyword evidence="9" id="KW-0067">ATP-binding</keyword>
<evidence type="ECO:0000256" key="1">
    <source>
        <dbReference type="ARBA" id="ARBA00000085"/>
    </source>
</evidence>
<dbReference type="GO" id="GO:0016036">
    <property type="term" value="P:cellular response to phosphate starvation"/>
    <property type="evidence" value="ECO:0007669"/>
    <property type="project" value="TreeGrafter"/>
</dbReference>
<comment type="subcellular location">
    <subcellularLocation>
        <location evidence="2">Membrane</location>
    </subcellularLocation>
</comment>
<reference evidence="15" key="2">
    <citation type="journal article" date="2021" name="PeerJ">
        <title>Extensive microbial diversity within the chicken gut microbiome revealed by metagenomics and culture.</title>
        <authorList>
            <person name="Gilroy R."/>
            <person name="Ravi A."/>
            <person name="Getino M."/>
            <person name="Pursley I."/>
            <person name="Horton D.L."/>
            <person name="Alikhan N.F."/>
            <person name="Baker D."/>
            <person name="Gharbi K."/>
            <person name="Hall N."/>
            <person name="Watson M."/>
            <person name="Adriaenssens E.M."/>
            <person name="Foster-Nyarko E."/>
            <person name="Jarju S."/>
            <person name="Secka A."/>
            <person name="Antonio M."/>
            <person name="Oren A."/>
            <person name="Chaudhuri R.R."/>
            <person name="La Ragione R."/>
            <person name="Hildebrand F."/>
            <person name="Pallen M.J."/>
        </authorList>
    </citation>
    <scope>NUCLEOTIDE SEQUENCE</scope>
    <source>
        <strain evidence="15">CHK195-11698</strain>
    </source>
</reference>
<dbReference type="SMART" id="SM00388">
    <property type="entry name" value="HisKA"/>
    <property type="match status" value="1"/>
</dbReference>
<sequence length="333" mass="38442">MLVLMIILSNSVTWYSGDPLYRFLHAIEQMLVVLLPASLIGGYLVIVYWQLKKSYHYLNELAEGITNIQKEDQELVYFDDAALQPLADMLNDTKISIYTNMRAAKEAEQRKNDLIVYLAHDLKTPMTSIIGYLSLLEDEPDLSVQARARYTHIALEKAYRLEELVNEFFEITRFNLTHQVLEPGRVDMVRMLEQMAYEFKPLLSPRHLDIALDLPEQCIWYVDVEKMERVFDNLLRNAINYAFDDSTIQISLRVVDQKLILKFENAGNTIPPEKLSRLFEQFFRLDESRSTAKGGAGLGLAIAKTIVEWHHGTITVESHDERIIFTVTLPQLS</sequence>
<evidence type="ECO:0000259" key="14">
    <source>
        <dbReference type="PROSITE" id="PS50109"/>
    </source>
</evidence>
<keyword evidence="12 13" id="KW-0472">Membrane</keyword>
<dbReference type="GO" id="GO:0004721">
    <property type="term" value="F:phosphoprotein phosphatase activity"/>
    <property type="evidence" value="ECO:0007669"/>
    <property type="project" value="TreeGrafter"/>
</dbReference>
<evidence type="ECO:0000256" key="5">
    <source>
        <dbReference type="ARBA" id="ARBA00022679"/>
    </source>
</evidence>
<dbReference type="Gene3D" id="1.10.287.130">
    <property type="match status" value="1"/>
</dbReference>
<evidence type="ECO:0000313" key="15">
    <source>
        <dbReference type="EMBL" id="HIU12852.1"/>
    </source>
</evidence>
<dbReference type="EC" id="2.7.13.3" evidence="3"/>
<keyword evidence="8 15" id="KW-0418">Kinase</keyword>
<dbReference type="InterPro" id="IPR036890">
    <property type="entry name" value="HATPase_C_sf"/>
</dbReference>
<dbReference type="InterPro" id="IPR003594">
    <property type="entry name" value="HATPase_dom"/>
</dbReference>
<accession>A0A9D1L0G0</accession>
<dbReference type="GO" id="GO:0000155">
    <property type="term" value="F:phosphorelay sensor kinase activity"/>
    <property type="evidence" value="ECO:0007669"/>
    <property type="project" value="InterPro"/>
</dbReference>
<keyword evidence="11" id="KW-0902">Two-component regulatory system</keyword>
<dbReference type="InterPro" id="IPR005467">
    <property type="entry name" value="His_kinase_dom"/>
</dbReference>
<name>A0A9D1L0G0_9FIRM</name>
<dbReference type="GO" id="GO:0005524">
    <property type="term" value="F:ATP binding"/>
    <property type="evidence" value="ECO:0007669"/>
    <property type="project" value="UniProtKB-KW"/>
</dbReference>
<evidence type="ECO:0000313" key="16">
    <source>
        <dbReference type="Proteomes" id="UP000824175"/>
    </source>
</evidence>
<comment type="catalytic activity">
    <reaction evidence="1">
        <text>ATP + protein L-histidine = ADP + protein N-phospho-L-histidine.</text>
        <dbReference type="EC" id="2.7.13.3"/>
    </reaction>
</comment>
<dbReference type="PRINTS" id="PR00344">
    <property type="entry name" value="BCTRLSENSOR"/>
</dbReference>
<dbReference type="Pfam" id="PF02518">
    <property type="entry name" value="HATPase_c"/>
    <property type="match status" value="1"/>
</dbReference>
<dbReference type="SUPFAM" id="SSF47384">
    <property type="entry name" value="Homodimeric domain of signal transducing histidine kinase"/>
    <property type="match status" value="1"/>
</dbReference>
<keyword evidence="4" id="KW-0597">Phosphoprotein</keyword>
<keyword evidence="5" id="KW-0808">Transferase</keyword>
<feature type="transmembrane region" description="Helical" evidence="13">
    <location>
        <begin position="30"/>
        <end position="49"/>
    </location>
</feature>
<gene>
    <name evidence="15" type="ORF">IAD15_02105</name>
</gene>
<evidence type="ECO:0000256" key="3">
    <source>
        <dbReference type="ARBA" id="ARBA00012438"/>
    </source>
</evidence>
<dbReference type="PANTHER" id="PTHR45453">
    <property type="entry name" value="PHOSPHATE REGULON SENSOR PROTEIN PHOR"/>
    <property type="match status" value="1"/>
</dbReference>
<dbReference type="InterPro" id="IPR036097">
    <property type="entry name" value="HisK_dim/P_sf"/>
</dbReference>
<dbReference type="Pfam" id="PF00512">
    <property type="entry name" value="HisKA"/>
    <property type="match status" value="1"/>
</dbReference>
<dbReference type="EMBL" id="DVMJ01000014">
    <property type="protein sequence ID" value="HIU12852.1"/>
    <property type="molecule type" value="Genomic_DNA"/>
</dbReference>
<organism evidence="15 16">
    <name type="scientific">Candidatus Fimiplasma intestinipullorum</name>
    <dbReference type="NCBI Taxonomy" id="2840825"/>
    <lineage>
        <taxon>Bacteria</taxon>
        <taxon>Bacillati</taxon>
        <taxon>Bacillota</taxon>
        <taxon>Clostridia</taxon>
        <taxon>Eubacteriales</taxon>
        <taxon>Candidatus Fimiplasma</taxon>
    </lineage>
</organism>
<keyword evidence="7" id="KW-0547">Nucleotide-binding</keyword>
<dbReference type="InterPro" id="IPR003661">
    <property type="entry name" value="HisK_dim/P_dom"/>
</dbReference>
<dbReference type="SUPFAM" id="SSF55874">
    <property type="entry name" value="ATPase domain of HSP90 chaperone/DNA topoisomerase II/histidine kinase"/>
    <property type="match status" value="1"/>
</dbReference>
<evidence type="ECO:0000256" key="2">
    <source>
        <dbReference type="ARBA" id="ARBA00004370"/>
    </source>
</evidence>
<evidence type="ECO:0000256" key="9">
    <source>
        <dbReference type="ARBA" id="ARBA00022840"/>
    </source>
</evidence>
<dbReference type="GO" id="GO:0005886">
    <property type="term" value="C:plasma membrane"/>
    <property type="evidence" value="ECO:0007669"/>
    <property type="project" value="TreeGrafter"/>
</dbReference>
<evidence type="ECO:0000256" key="6">
    <source>
        <dbReference type="ARBA" id="ARBA00022692"/>
    </source>
</evidence>
<protein>
    <recommendedName>
        <fullName evidence="3">histidine kinase</fullName>
        <ecNumber evidence="3">2.7.13.3</ecNumber>
    </recommendedName>
</protein>
<dbReference type="FunFam" id="3.30.565.10:FF:000013">
    <property type="entry name" value="Two-component sensor histidine kinase"/>
    <property type="match status" value="1"/>
</dbReference>
<comment type="caution">
    <text evidence="15">The sequence shown here is derived from an EMBL/GenBank/DDBJ whole genome shotgun (WGS) entry which is preliminary data.</text>
</comment>
<evidence type="ECO:0000256" key="11">
    <source>
        <dbReference type="ARBA" id="ARBA00023012"/>
    </source>
</evidence>
<dbReference type="AlphaFoldDB" id="A0A9D1L0G0"/>
<evidence type="ECO:0000256" key="8">
    <source>
        <dbReference type="ARBA" id="ARBA00022777"/>
    </source>
</evidence>
<reference evidence="15" key="1">
    <citation type="submission" date="2020-10" db="EMBL/GenBank/DDBJ databases">
        <authorList>
            <person name="Gilroy R."/>
        </authorList>
    </citation>
    <scope>NUCLEOTIDE SEQUENCE</scope>
    <source>
        <strain evidence="15">CHK195-11698</strain>
    </source>
</reference>
<dbReference type="PANTHER" id="PTHR45453:SF1">
    <property type="entry name" value="PHOSPHATE REGULON SENSOR PROTEIN PHOR"/>
    <property type="match status" value="1"/>
</dbReference>
<dbReference type="Proteomes" id="UP000824175">
    <property type="component" value="Unassembled WGS sequence"/>
</dbReference>
<dbReference type="PROSITE" id="PS50109">
    <property type="entry name" value="HIS_KIN"/>
    <property type="match status" value="1"/>
</dbReference>
<dbReference type="InterPro" id="IPR004358">
    <property type="entry name" value="Sig_transdc_His_kin-like_C"/>
</dbReference>
<dbReference type="CDD" id="cd00082">
    <property type="entry name" value="HisKA"/>
    <property type="match status" value="1"/>
</dbReference>
<dbReference type="InterPro" id="IPR050351">
    <property type="entry name" value="BphY/WalK/GraS-like"/>
</dbReference>
<evidence type="ECO:0000256" key="4">
    <source>
        <dbReference type="ARBA" id="ARBA00022553"/>
    </source>
</evidence>